<keyword evidence="2" id="KW-1185">Reference proteome</keyword>
<sequence>MRLTVREKIILIYRDEYYAWGLHQISKAVSFLSIECKLAHGNVCLASVVVTPTLDWKLHGLGVLSEFDGGNPHSTGTMALGATTKYYDATEIATQILPHLVALTVDSDSDVRMKAFQATEVFLKTDHLKLNAGDSIVPPTTVTGSTTTGLLGFSNGSACCLINCNTLILIQIYRGGFSCISNIDRWMGRCTG</sequence>
<dbReference type="Proteomes" id="UP001497444">
    <property type="component" value="Chromosome 5"/>
</dbReference>
<dbReference type="InterPro" id="IPR051177">
    <property type="entry name" value="CIK-Related_Protein"/>
</dbReference>
<reference evidence="1" key="1">
    <citation type="submission" date="2024-02" db="EMBL/GenBank/DDBJ databases">
        <authorList>
            <consortium name="ELIXIR-Norway"/>
            <consortium name="Elixir Norway"/>
        </authorList>
    </citation>
    <scope>NUCLEOTIDE SEQUENCE</scope>
</reference>
<dbReference type="Gene3D" id="1.10.510.10">
    <property type="entry name" value="Transferase(Phosphotransferase) domain 1"/>
    <property type="match status" value="1"/>
</dbReference>
<protein>
    <submittedName>
        <fullName evidence="1">Uncharacterized protein</fullName>
    </submittedName>
</protein>
<dbReference type="PANTHER" id="PTHR12984">
    <property type="entry name" value="SCY1-RELATED S/T PROTEIN KINASE-LIKE"/>
    <property type="match status" value="1"/>
</dbReference>
<accession>A0ABP0X3V6</accession>
<dbReference type="EMBL" id="OZ020100">
    <property type="protein sequence ID" value="CAK9273347.1"/>
    <property type="molecule type" value="Genomic_DNA"/>
</dbReference>
<gene>
    <name evidence="1" type="ORF">CSSPJE1EN1_LOCUS18825</name>
</gene>
<evidence type="ECO:0000313" key="1">
    <source>
        <dbReference type="EMBL" id="CAK9273347.1"/>
    </source>
</evidence>
<proteinExistence type="predicted"/>
<dbReference type="PANTHER" id="PTHR12984:SF3">
    <property type="entry name" value="N-TERMINAL KINASE-LIKE PROTEIN"/>
    <property type="match status" value="1"/>
</dbReference>
<name>A0ABP0X3V6_9BRYO</name>
<evidence type="ECO:0000313" key="2">
    <source>
        <dbReference type="Proteomes" id="UP001497444"/>
    </source>
</evidence>
<organism evidence="1 2">
    <name type="scientific">Sphagnum jensenii</name>
    <dbReference type="NCBI Taxonomy" id="128206"/>
    <lineage>
        <taxon>Eukaryota</taxon>
        <taxon>Viridiplantae</taxon>
        <taxon>Streptophyta</taxon>
        <taxon>Embryophyta</taxon>
        <taxon>Bryophyta</taxon>
        <taxon>Sphagnophytina</taxon>
        <taxon>Sphagnopsida</taxon>
        <taxon>Sphagnales</taxon>
        <taxon>Sphagnaceae</taxon>
        <taxon>Sphagnum</taxon>
    </lineage>
</organism>